<evidence type="ECO:0000256" key="2">
    <source>
        <dbReference type="ARBA" id="ARBA00007776"/>
    </source>
</evidence>
<keyword evidence="6 9" id="KW-1133">Transmembrane helix</keyword>
<dbReference type="PANTHER" id="PTHR37484:SF1">
    <property type="entry name" value="ROD SHAPE-DETERMINING PROTEIN MRED"/>
    <property type="match status" value="1"/>
</dbReference>
<comment type="similarity">
    <text evidence="2 8">Belongs to the MreD family.</text>
</comment>
<accession>A0A084IL25</accession>
<comment type="function">
    <text evidence="8">Involved in formation of the rod shape of the cell. May also contribute to regulation of formation of penicillin-binding proteins.</text>
</comment>
<evidence type="ECO:0000256" key="8">
    <source>
        <dbReference type="PIRNR" id="PIRNR018472"/>
    </source>
</evidence>
<reference evidence="10 11" key="1">
    <citation type="submission" date="2013-03" db="EMBL/GenBank/DDBJ databases">
        <title>Salinisphaera hydrothermalis C41B8 Genome Sequencing.</title>
        <authorList>
            <person name="Li C."/>
            <person name="Lai Q."/>
            <person name="Shao Z."/>
        </authorList>
    </citation>
    <scope>NUCLEOTIDE SEQUENCE [LARGE SCALE GENOMIC DNA]</scope>
    <source>
        <strain evidence="10 11">C41B8</strain>
    </source>
</reference>
<keyword evidence="5 8" id="KW-0133">Cell shape</keyword>
<dbReference type="Pfam" id="PF04093">
    <property type="entry name" value="MreD"/>
    <property type="match status" value="1"/>
</dbReference>
<name>A0A084IL25_SALHC</name>
<evidence type="ECO:0000256" key="6">
    <source>
        <dbReference type="ARBA" id="ARBA00022989"/>
    </source>
</evidence>
<evidence type="ECO:0000313" key="10">
    <source>
        <dbReference type="EMBL" id="KEZ77409.1"/>
    </source>
</evidence>
<evidence type="ECO:0000256" key="5">
    <source>
        <dbReference type="ARBA" id="ARBA00022960"/>
    </source>
</evidence>
<dbReference type="GO" id="GO:0005886">
    <property type="term" value="C:plasma membrane"/>
    <property type="evidence" value="ECO:0007669"/>
    <property type="project" value="UniProtKB-SubCell"/>
</dbReference>
<dbReference type="RefSeq" id="WP_051883369.1">
    <property type="nucleotide sequence ID" value="NZ_APNK01000013.1"/>
</dbReference>
<dbReference type="EMBL" id="APNK01000013">
    <property type="protein sequence ID" value="KEZ77409.1"/>
    <property type="molecule type" value="Genomic_DNA"/>
</dbReference>
<evidence type="ECO:0000256" key="3">
    <source>
        <dbReference type="ARBA" id="ARBA00022475"/>
    </source>
</evidence>
<keyword evidence="8" id="KW-0997">Cell inner membrane</keyword>
<dbReference type="PANTHER" id="PTHR37484">
    <property type="entry name" value="ROD SHAPE-DETERMINING PROTEIN MRED"/>
    <property type="match status" value="1"/>
</dbReference>
<comment type="caution">
    <text evidence="10">The sequence shown here is derived from an EMBL/GenBank/DDBJ whole genome shotgun (WGS) entry which is preliminary data.</text>
</comment>
<dbReference type="Proteomes" id="UP000028302">
    <property type="component" value="Unassembled WGS sequence"/>
</dbReference>
<protein>
    <recommendedName>
        <fullName evidence="8">Rod shape-determining protein MreD</fullName>
    </recommendedName>
</protein>
<evidence type="ECO:0000256" key="4">
    <source>
        <dbReference type="ARBA" id="ARBA00022692"/>
    </source>
</evidence>
<comment type="subcellular location">
    <subcellularLocation>
        <location evidence="8">Cell inner membrane</location>
    </subcellularLocation>
    <subcellularLocation>
        <location evidence="1">Cell membrane</location>
        <topology evidence="1">Multi-pass membrane protein</topology>
    </subcellularLocation>
</comment>
<dbReference type="STRING" id="1304275.C41B8_10283"/>
<dbReference type="InterPro" id="IPR026034">
    <property type="entry name" value="MreD_proteobac"/>
</dbReference>
<proteinExistence type="inferred from homology"/>
<dbReference type="GO" id="GO:0008360">
    <property type="term" value="P:regulation of cell shape"/>
    <property type="evidence" value="ECO:0007669"/>
    <property type="project" value="UniProtKB-UniRule"/>
</dbReference>
<keyword evidence="11" id="KW-1185">Reference proteome</keyword>
<keyword evidence="4 9" id="KW-0812">Transmembrane</keyword>
<dbReference type="eggNOG" id="COG2891">
    <property type="taxonomic scope" value="Bacteria"/>
</dbReference>
<feature type="transmembrane region" description="Helical" evidence="9">
    <location>
        <begin position="100"/>
        <end position="120"/>
    </location>
</feature>
<dbReference type="OrthoDB" id="6647425at2"/>
<dbReference type="PIRSF" id="PIRSF018472">
    <property type="entry name" value="MreD_proteobac"/>
    <property type="match status" value="1"/>
</dbReference>
<dbReference type="AlphaFoldDB" id="A0A084IL25"/>
<evidence type="ECO:0000256" key="9">
    <source>
        <dbReference type="SAM" id="Phobius"/>
    </source>
</evidence>
<evidence type="ECO:0000256" key="7">
    <source>
        <dbReference type="ARBA" id="ARBA00023136"/>
    </source>
</evidence>
<keyword evidence="3 8" id="KW-1003">Cell membrane</keyword>
<organism evidence="10 11">
    <name type="scientific">Salinisphaera hydrothermalis (strain C41B8)</name>
    <dbReference type="NCBI Taxonomy" id="1304275"/>
    <lineage>
        <taxon>Bacteria</taxon>
        <taxon>Pseudomonadati</taxon>
        <taxon>Pseudomonadota</taxon>
        <taxon>Gammaproteobacteria</taxon>
        <taxon>Salinisphaerales</taxon>
        <taxon>Salinisphaeraceae</taxon>
        <taxon>Salinisphaera</taxon>
    </lineage>
</organism>
<sequence length="161" mass="18043">MIISQRVSSLLIVVTLAVSLVITLLPMPATMSAARPAFYTMTVLFWTANQPQRFGPIAAWLAGIAIDVLYGTPFAEHGLAMAVAAYVVVKGRELLWSFPLIQQSLLMLPVFAVYEFMLFWIDGVAGLDVNQWWRWLPVFSSALLWPIWAFLLERIAELEVG</sequence>
<feature type="transmembrane region" description="Helical" evidence="9">
    <location>
        <begin position="57"/>
        <end position="88"/>
    </location>
</feature>
<dbReference type="InterPro" id="IPR007227">
    <property type="entry name" value="Cell_shape_determining_MreD"/>
</dbReference>
<keyword evidence="7 8" id="KW-0472">Membrane</keyword>
<evidence type="ECO:0000313" key="11">
    <source>
        <dbReference type="Proteomes" id="UP000028302"/>
    </source>
</evidence>
<gene>
    <name evidence="10" type="ORF">C41B8_10283</name>
</gene>
<evidence type="ECO:0000256" key="1">
    <source>
        <dbReference type="ARBA" id="ARBA00004651"/>
    </source>
</evidence>
<dbReference type="NCBIfam" id="TIGR03426">
    <property type="entry name" value="shape_MreD"/>
    <property type="match status" value="1"/>
</dbReference>
<feature type="transmembrane region" description="Helical" evidence="9">
    <location>
        <begin position="132"/>
        <end position="152"/>
    </location>
</feature>